<dbReference type="Proteomes" id="UP000612585">
    <property type="component" value="Unassembled WGS sequence"/>
</dbReference>
<reference evidence="1" key="1">
    <citation type="submission" date="2021-01" db="EMBL/GenBank/DDBJ databases">
        <title>Whole genome shotgun sequence of Virgisporangium aurantiacum NBRC 16421.</title>
        <authorList>
            <person name="Komaki H."/>
            <person name="Tamura T."/>
        </authorList>
    </citation>
    <scope>NUCLEOTIDE SEQUENCE</scope>
    <source>
        <strain evidence="1">NBRC 16421</strain>
    </source>
</reference>
<evidence type="ECO:0000313" key="1">
    <source>
        <dbReference type="EMBL" id="GIJ63075.1"/>
    </source>
</evidence>
<organism evidence="1 2">
    <name type="scientific">Virgisporangium aurantiacum</name>
    <dbReference type="NCBI Taxonomy" id="175570"/>
    <lineage>
        <taxon>Bacteria</taxon>
        <taxon>Bacillati</taxon>
        <taxon>Actinomycetota</taxon>
        <taxon>Actinomycetes</taxon>
        <taxon>Micromonosporales</taxon>
        <taxon>Micromonosporaceae</taxon>
        <taxon>Virgisporangium</taxon>
    </lineage>
</organism>
<evidence type="ECO:0000313" key="2">
    <source>
        <dbReference type="Proteomes" id="UP000612585"/>
    </source>
</evidence>
<accession>A0A8J3ZJD6</accession>
<dbReference type="AlphaFoldDB" id="A0A8J3ZJD6"/>
<dbReference type="InterPro" id="IPR025680">
    <property type="entry name" value="DddI"/>
</dbReference>
<evidence type="ECO:0008006" key="3">
    <source>
        <dbReference type="Google" id="ProtNLM"/>
    </source>
</evidence>
<dbReference type="RefSeq" id="WP_204009105.1">
    <property type="nucleotide sequence ID" value="NZ_BOPG01000087.1"/>
</dbReference>
<name>A0A8J3ZJD6_9ACTN</name>
<sequence length="145" mass="15444">MSYVVTWGRGERRTVSTIGELDAALDEATNPGMPRVVGIYPPEHLNSDASPWDEPLPPALQIGVGHPGRAFVLWLAPDGGIGVDGDAEPWPDGAADIAFDYGGDPVFVGADRGRVRPATARAAAREFVVTGQRPTCVDWAEPVQR</sequence>
<dbReference type="EMBL" id="BOPG01000087">
    <property type="protein sequence ID" value="GIJ63075.1"/>
    <property type="molecule type" value="Genomic_DNA"/>
</dbReference>
<keyword evidence="2" id="KW-1185">Reference proteome</keyword>
<comment type="caution">
    <text evidence="1">The sequence shown here is derived from an EMBL/GenBank/DDBJ whole genome shotgun (WGS) entry which is preliminary data.</text>
</comment>
<gene>
    <name evidence="1" type="ORF">Vau01_105910</name>
</gene>
<proteinExistence type="predicted"/>
<protein>
    <recommendedName>
        <fullName evidence="3">Immunity protein Imm1</fullName>
    </recommendedName>
</protein>
<dbReference type="Pfam" id="PF14430">
    <property type="entry name" value="Imm1"/>
    <property type="match status" value="1"/>
</dbReference>